<sequence>MSLGTSGSIDDDDDLGRLGLLQAAGSALRSSQDRDRADRTQAAFKKVNSELKRLKSQFSKAKRENEILKQVKDTLSKRLQVEEQRTKELQREGQRSRKDSASTSQYESEIRELRTKLAIAEAEREAAQSLANLRVRHERMYFLSDDEETELCFRWVLLYWYWSAAEKLQICKEQASANAARWLRSLRRAPGFPASGAFSLGDVSDLLLGRREDRPDGDGRGGAGSERQATDGRTSFTLHDLITAECSLRSLHESELDRKVHTALAERTRAQILPTIRDLGNPLAAVSLDSISMDSGLDSAVCFTYDYVCYLQVTRMWLAYVWGKAREKKVEPHLSAQRHELWRERAGGELTSRCASDVREATKELGALQVEAQIWGARATALLLQPTKESARAE</sequence>
<keyword evidence="3" id="KW-1185">Reference proteome</keyword>
<name>A0AAX4P2A0_9CHLO</name>
<dbReference type="AlphaFoldDB" id="A0AAX4P2A0"/>
<dbReference type="EMBL" id="CP151502">
    <property type="protein sequence ID" value="WZN60329.1"/>
    <property type="molecule type" value="Genomic_DNA"/>
</dbReference>
<organism evidence="2 3">
    <name type="scientific">Chloropicon roscoffensis</name>
    <dbReference type="NCBI Taxonomy" id="1461544"/>
    <lineage>
        <taxon>Eukaryota</taxon>
        <taxon>Viridiplantae</taxon>
        <taxon>Chlorophyta</taxon>
        <taxon>Chloropicophyceae</taxon>
        <taxon>Chloropicales</taxon>
        <taxon>Chloropicaceae</taxon>
        <taxon>Chloropicon</taxon>
    </lineage>
</organism>
<gene>
    <name evidence="2" type="ORF">HKI87_02g18580</name>
</gene>
<dbReference type="Proteomes" id="UP001472866">
    <property type="component" value="Chromosome 02"/>
</dbReference>
<feature type="compositionally biased region" description="Basic and acidic residues" evidence="1">
    <location>
        <begin position="82"/>
        <end position="100"/>
    </location>
</feature>
<reference evidence="2 3" key="1">
    <citation type="submission" date="2024-03" db="EMBL/GenBank/DDBJ databases">
        <title>Complete genome sequence of the green alga Chloropicon roscoffensis RCC1871.</title>
        <authorList>
            <person name="Lemieux C."/>
            <person name="Pombert J.-F."/>
            <person name="Otis C."/>
            <person name="Turmel M."/>
        </authorList>
    </citation>
    <scope>NUCLEOTIDE SEQUENCE [LARGE SCALE GENOMIC DNA]</scope>
    <source>
        <strain evidence="2 3">RCC1871</strain>
    </source>
</reference>
<protein>
    <submittedName>
        <fullName evidence="2">Uncharacterized protein</fullName>
    </submittedName>
</protein>
<evidence type="ECO:0000313" key="3">
    <source>
        <dbReference type="Proteomes" id="UP001472866"/>
    </source>
</evidence>
<proteinExistence type="predicted"/>
<feature type="region of interest" description="Disordered" evidence="1">
    <location>
        <begin position="211"/>
        <end position="230"/>
    </location>
</feature>
<feature type="region of interest" description="Disordered" evidence="1">
    <location>
        <begin position="82"/>
        <end position="106"/>
    </location>
</feature>
<evidence type="ECO:0000313" key="2">
    <source>
        <dbReference type="EMBL" id="WZN60329.1"/>
    </source>
</evidence>
<accession>A0AAX4P2A0</accession>
<evidence type="ECO:0000256" key="1">
    <source>
        <dbReference type="SAM" id="MobiDB-lite"/>
    </source>
</evidence>